<accession>A0ABV2YZW8</accession>
<gene>
    <name evidence="1" type="ORF">AB0E61_12925</name>
</gene>
<evidence type="ECO:0000313" key="1">
    <source>
        <dbReference type="EMBL" id="MEU3710986.1"/>
    </source>
</evidence>
<comment type="caution">
    <text evidence="1">The sequence shown here is derived from an EMBL/GenBank/DDBJ whole genome shotgun (WGS) entry which is preliminary data.</text>
</comment>
<dbReference type="Proteomes" id="UP001550853">
    <property type="component" value="Unassembled WGS sequence"/>
</dbReference>
<name>A0ABV2YZW8_9ACTN</name>
<reference evidence="1 2" key="1">
    <citation type="submission" date="2024-06" db="EMBL/GenBank/DDBJ databases">
        <title>The Natural Products Discovery Center: Release of the First 8490 Sequenced Strains for Exploring Actinobacteria Biosynthetic Diversity.</title>
        <authorList>
            <person name="Kalkreuter E."/>
            <person name="Kautsar S.A."/>
            <person name="Yang D."/>
            <person name="Bader C.D."/>
            <person name="Teijaro C.N."/>
            <person name="Fluegel L."/>
            <person name="Davis C.M."/>
            <person name="Simpson J.R."/>
            <person name="Lauterbach L."/>
            <person name="Steele A.D."/>
            <person name="Gui C."/>
            <person name="Meng S."/>
            <person name="Li G."/>
            <person name="Viehrig K."/>
            <person name="Ye F."/>
            <person name="Su P."/>
            <person name="Kiefer A.F."/>
            <person name="Nichols A."/>
            <person name="Cepeda A.J."/>
            <person name="Yan W."/>
            <person name="Fan B."/>
            <person name="Jiang Y."/>
            <person name="Adhikari A."/>
            <person name="Zheng C.-J."/>
            <person name="Schuster L."/>
            <person name="Cowan T.M."/>
            <person name="Smanski M.J."/>
            <person name="Chevrette M.G."/>
            <person name="De Carvalho L.P.S."/>
            <person name="Shen B."/>
        </authorList>
    </citation>
    <scope>NUCLEOTIDE SEQUENCE [LARGE SCALE GENOMIC DNA]</scope>
    <source>
        <strain evidence="1 2">NPDC033039</strain>
    </source>
</reference>
<evidence type="ECO:0000313" key="2">
    <source>
        <dbReference type="Proteomes" id="UP001550853"/>
    </source>
</evidence>
<keyword evidence="2" id="KW-1185">Reference proteome</keyword>
<proteinExistence type="predicted"/>
<organism evidence="1 2">
    <name type="scientific">Streptomyces catenulae</name>
    <dbReference type="NCBI Taxonomy" id="66875"/>
    <lineage>
        <taxon>Bacteria</taxon>
        <taxon>Bacillati</taxon>
        <taxon>Actinomycetota</taxon>
        <taxon>Actinomycetes</taxon>
        <taxon>Kitasatosporales</taxon>
        <taxon>Streptomycetaceae</taxon>
        <taxon>Streptomyces</taxon>
    </lineage>
</organism>
<sequence length="43" mass="4452">MIPGEVSDRPGHLRVAVGRDPAELRAGLAVLTDAFPAAVRQAA</sequence>
<protein>
    <submittedName>
        <fullName evidence="1">Uncharacterized protein</fullName>
    </submittedName>
</protein>
<dbReference type="RefSeq" id="WP_281179954.1">
    <property type="nucleotide sequence ID" value="NZ_JBEZVI010000008.1"/>
</dbReference>
<dbReference type="EMBL" id="JBEZVI010000008">
    <property type="protein sequence ID" value="MEU3710986.1"/>
    <property type="molecule type" value="Genomic_DNA"/>
</dbReference>